<sequence length="117" mass="12722">MNNFKKPQIISVALCVFALLVGSNALAFDAEAGKKKAEQVCASCHGLDGVGIIPTYPNLAGQYVDYLTKALKDYRSGQRSNAIMAGFAATLSDEEIQNLAYYYATLKENRLPVLDLK</sequence>
<dbReference type="InterPro" id="IPR009056">
    <property type="entry name" value="Cyt_c-like_dom"/>
</dbReference>
<feature type="signal peptide" evidence="7">
    <location>
        <begin position="1"/>
        <end position="27"/>
    </location>
</feature>
<feature type="chain" id="PRO_5037320619" evidence="7">
    <location>
        <begin position="28"/>
        <end position="117"/>
    </location>
</feature>
<keyword evidence="1" id="KW-0813">Transport</keyword>
<dbReference type="PANTHER" id="PTHR33751">
    <property type="entry name" value="CBB3-TYPE CYTOCHROME C OXIDASE SUBUNIT FIXP"/>
    <property type="match status" value="1"/>
</dbReference>
<evidence type="ECO:0000259" key="8">
    <source>
        <dbReference type="PROSITE" id="PS51007"/>
    </source>
</evidence>
<evidence type="ECO:0000313" key="9">
    <source>
        <dbReference type="EMBL" id="GGF98210.1"/>
    </source>
</evidence>
<keyword evidence="5 6" id="KW-0408">Iron</keyword>
<reference evidence="9" key="2">
    <citation type="submission" date="2020-09" db="EMBL/GenBank/DDBJ databases">
        <authorList>
            <person name="Sun Q."/>
            <person name="Zhou Y."/>
        </authorList>
    </citation>
    <scope>NUCLEOTIDE SEQUENCE</scope>
    <source>
        <strain evidence="9">CGMCC 1.12181</strain>
    </source>
</reference>
<evidence type="ECO:0000256" key="3">
    <source>
        <dbReference type="ARBA" id="ARBA00022723"/>
    </source>
</evidence>
<feature type="domain" description="Cytochrome c" evidence="8">
    <location>
        <begin position="28"/>
        <end position="107"/>
    </location>
</feature>
<evidence type="ECO:0000256" key="4">
    <source>
        <dbReference type="ARBA" id="ARBA00022982"/>
    </source>
</evidence>
<keyword evidence="3 6" id="KW-0479">Metal-binding</keyword>
<dbReference type="PRINTS" id="PR00605">
    <property type="entry name" value="CYTCHROMECIC"/>
</dbReference>
<dbReference type="PANTHER" id="PTHR33751:SF9">
    <property type="entry name" value="CYTOCHROME C4"/>
    <property type="match status" value="1"/>
</dbReference>
<dbReference type="PROSITE" id="PS51007">
    <property type="entry name" value="CYTC"/>
    <property type="match status" value="1"/>
</dbReference>
<evidence type="ECO:0000256" key="6">
    <source>
        <dbReference type="PROSITE-ProRule" id="PRU00433"/>
    </source>
</evidence>
<dbReference type="Pfam" id="PF13442">
    <property type="entry name" value="Cytochrome_CBB3"/>
    <property type="match status" value="1"/>
</dbReference>
<evidence type="ECO:0000256" key="1">
    <source>
        <dbReference type="ARBA" id="ARBA00022448"/>
    </source>
</evidence>
<dbReference type="GO" id="GO:0020037">
    <property type="term" value="F:heme binding"/>
    <property type="evidence" value="ECO:0007669"/>
    <property type="project" value="InterPro"/>
</dbReference>
<reference evidence="9" key="1">
    <citation type="journal article" date="2014" name="Int. J. Syst. Evol. Microbiol.">
        <title>Complete genome sequence of Corynebacterium casei LMG S-19264T (=DSM 44701T), isolated from a smear-ripened cheese.</title>
        <authorList>
            <consortium name="US DOE Joint Genome Institute (JGI-PGF)"/>
            <person name="Walter F."/>
            <person name="Albersmeier A."/>
            <person name="Kalinowski J."/>
            <person name="Ruckert C."/>
        </authorList>
    </citation>
    <scope>NUCLEOTIDE SEQUENCE</scope>
    <source>
        <strain evidence="9">CGMCC 1.12181</strain>
    </source>
</reference>
<accession>A0A917CVB3</accession>
<dbReference type="SUPFAM" id="SSF46626">
    <property type="entry name" value="Cytochrome c"/>
    <property type="match status" value="1"/>
</dbReference>
<dbReference type="InterPro" id="IPR008168">
    <property type="entry name" value="Cyt_C_IC"/>
</dbReference>
<evidence type="ECO:0000256" key="5">
    <source>
        <dbReference type="ARBA" id="ARBA00023004"/>
    </source>
</evidence>
<evidence type="ECO:0000256" key="2">
    <source>
        <dbReference type="ARBA" id="ARBA00022617"/>
    </source>
</evidence>
<dbReference type="GO" id="GO:0005506">
    <property type="term" value="F:iron ion binding"/>
    <property type="evidence" value="ECO:0007669"/>
    <property type="project" value="InterPro"/>
</dbReference>
<keyword evidence="10" id="KW-1185">Reference proteome</keyword>
<keyword evidence="7" id="KW-0732">Signal</keyword>
<dbReference type="GO" id="GO:0009055">
    <property type="term" value="F:electron transfer activity"/>
    <property type="evidence" value="ECO:0007669"/>
    <property type="project" value="InterPro"/>
</dbReference>
<comment type="caution">
    <text evidence="9">The sequence shown here is derived from an EMBL/GenBank/DDBJ whole genome shotgun (WGS) entry which is preliminary data.</text>
</comment>
<evidence type="ECO:0000256" key="7">
    <source>
        <dbReference type="SAM" id="SignalP"/>
    </source>
</evidence>
<dbReference type="Proteomes" id="UP000605253">
    <property type="component" value="Unassembled WGS sequence"/>
</dbReference>
<evidence type="ECO:0000313" key="10">
    <source>
        <dbReference type="Proteomes" id="UP000605253"/>
    </source>
</evidence>
<dbReference type="InterPro" id="IPR050597">
    <property type="entry name" value="Cytochrome_c_Oxidase_Subunit"/>
</dbReference>
<dbReference type="InterPro" id="IPR036909">
    <property type="entry name" value="Cyt_c-like_dom_sf"/>
</dbReference>
<dbReference type="Gene3D" id="1.10.760.10">
    <property type="entry name" value="Cytochrome c-like domain"/>
    <property type="match status" value="1"/>
</dbReference>
<keyword evidence="2 6" id="KW-0349">Heme</keyword>
<dbReference type="EMBL" id="BMEO01000008">
    <property type="protein sequence ID" value="GGF98210.1"/>
    <property type="molecule type" value="Genomic_DNA"/>
</dbReference>
<name>A0A917CVB3_9GAMM</name>
<protein>
    <submittedName>
        <fullName evidence="9">Cytochrome c</fullName>
    </submittedName>
</protein>
<keyword evidence="4" id="KW-0249">Electron transport</keyword>
<organism evidence="9 10">
    <name type="scientific">Marinicella pacifica</name>
    <dbReference type="NCBI Taxonomy" id="1171543"/>
    <lineage>
        <taxon>Bacteria</taxon>
        <taxon>Pseudomonadati</taxon>
        <taxon>Pseudomonadota</taxon>
        <taxon>Gammaproteobacteria</taxon>
        <taxon>Lysobacterales</taxon>
        <taxon>Marinicellaceae</taxon>
        <taxon>Marinicella</taxon>
    </lineage>
</organism>
<dbReference type="RefSeq" id="WP_188365541.1">
    <property type="nucleotide sequence ID" value="NZ_BAABJF010000022.1"/>
</dbReference>
<gene>
    <name evidence="9" type="ORF">GCM10011365_19390</name>
</gene>
<proteinExistence type="predicted"/>
<dbReference type="AlphaFoldDB" id="A0A917CVB3"/>